<proteinExistence type="predicted"/>
<feature type="compositionally biased region" description="Acidic residues" evidence="1">
    <location>
        <begin position="18"/>
        <end position="28"/>
    </location>
</feature>
<dbReference type="PANTHER" id="PTHR33018">
    <property type="entry name" value="OS10G0338966 PROTEIN-RELATED"/>
    <property type="match status" value="1"/>
</dbReference>
<name>A0ABM0WFP5_CAMSA</name>
<feature type="compositionally biased region" description="Basic residues" evidence="1">
    <location>
        <begin position="53"/>
        <end position="64"/>
    </location>
</feature>
<evidence type="ECO:0000313" key="2">
    <source>
        <dbReference type="Proteomes" id="UP000694864"/>
    </source>
</evidence>
<reference evidence="3" key="2">
    <citation type="submission" date="2025-08" db="UniProtKB">
        <authorList>
            <consortium name="RefSeq"/>
        </authorList>
    </citation>
    <scope>IDENTIFICATION</scope>
    <source>
        <tissue evidence="3">Leaf</tissue>
    </source>
</reference>
<protein>
    <submittedName>
        <fullName evidence="3">Uncharacterized protein LOC104750353</fullName>
    </submittedName>
</protein>
<evidence type="ECO:0000256" key="1">
    <source>
        <dbReference type="SAM" id="MobiDB-lite"/>
    </source>
</evidence>
<dbReference type="Proteomes" id="UP000694864">
    <property type="component" value="Chromosome 2"/>
</dbReference>
<feature type="compositionally biased region" description="Basic and acidic residues" evidence="1">
    <location>
        <begin position="29"/>
        <end position="47"/>
    </location>
</feature>
<dbReference type="InterPro" id="IPR004252">
    <property type="entry name" value="Probable_transposase_24"/>
</dbReference>
<dbReference type="GeneID" id="104750353"/>
<accession>A0ABM0WFP5</accession>
<reference evidence="2" key="1">
    <citation type="journal article" date="2014" name="Nat. Commun.">
        <title>The emerging biofuel crop Camelina sativa retains a highly undifferentiated hexaploid genome structure.</title>
        <authorList>
            <person name="Kagale S."/>
            <person name="Koh C."/>
            <person name="Nixon J."/>
            <person name="Bollina V."/>
            <person name="Clarke W.E."/>
            <person name="Tuteja R."/>
            <person name="Spillane C."/>
            <person name="Robinson S.J."/>
            <person name="Links M.G."/>
            <person name="Clarke C."/>
            <person name="Higgins E.E."/>
            <person name="Huebert T."/>
            <person name="Sharpe A.G."/>
            <person name="Parkin I.A."/>
        </authorList>
    </citation>
    <scope>NUCLEOTIDE SEQUENCE [LARGE SCALE GENOMIC DNA]</scope>
    <source>
        <strain evidence="2">cv. DH55</strain>
    </source>
</reference>
<dbReference type="RefSeq" id="XP_010470446.1">
    <property type="nucleotide sequence ID" value="XM_010472144.1"/>
</dbReference>
<gene>
    <name evidence="3" type="primary">LOC104750353</name>
</gene>
<dbReference type="Pfam" id="PF03004">
    <property type="entry name" value="Transposase_24"/>
    <property type="match status" value="1"/>
</dbReference>
<feature type="region of interest" description="Disordered" evidence="1">
    <location>
        <begin position="1"/>
        <end position="64"/>
    </location>
</feature>
<evidence type="ECO:0000313" key="3">
    <source>
        <dbReference type="RefSeq" id="XP_010470446.1"/>
    </source>
</evidence>
<organism evidence="2 3">
    <name type="scientific">Camelina sativa</name>
    <name type="common">False flax</name>
    <name type="synonym">Myagrum sativum</name>
    <dbReference type="NCBI Taxonomy" id="90675"/>
    <lineage>
        <taxon>Eukaryota</taxon>
        <taxon>Viridiplantae</taxon>
        <taxon>Streptophyta</taxon>
        <taxon>Embryophyta</taxon>
        <taxon>Tracheophyta</taxon>
        <taxon>Spermatophyta</taxon>
        <taxon>Magnoliopsida</taxon>
        <taxon>eudicotyledons</taxon>
        <taxon>Gunneridae</taxon>
        <taxon>Pentapetalae</taxon>
        <taxon>rosids</taxon>
        <taxon>malvids</taxon>
        <taxon>Brassicales</taxon>
        <taxon>Brassicaceae</taxon>
        <taxon>Camelineae</taxon>
        <taxon>Camelina</taxon>
    </lineage>
</organism>
<sequence>MKATEPSVRRSKRKQVNEETETEQPETEMETKQPEKETESEQQERETTQTANNKKRTRGPTKMRKLAKDAMEKVDVDFSAIGKHSGPGSVTLSSFLGALVREHVPVLFDDWRAVDCATKDIMWEEIKARFNLEEGWQRHSVFKQMGASWRAYKCRFVTKIKKCKSGIERLKLKPSNIQSLSSSNNWVKSRTSPAFKVKNEKYRNLRKSQILHITSCKGMFRLSMEMKKKSPDPRKVTRSKVWLAGHTHSDGRPVKPEFQDTIEKIRSTDSQMDSTTTENVREDAISQVLGKDRYGRVRGMDRGISLNKLEYINARDAHVQKLEASQAEMLGKIVELHNDVRCLLSGRRPSGVEFDAQSNVSITNKGGIKCKILAWCGPEVVVGEGEFCSSDPNYMIGRIQLGPDAAAIIAHTATKPDAFVWRPTKTLYTITEAIGLEIPWPAERLILASDNISTTGHKPEASDETNDKCNIFAWNVTEIIGEGVICSVDPTDKVNHITLGPNAAIVKVLTVIHHDAFLLRPSIDMAVLGDVLIETIAWPLDKIGCDANTSVPDVSA</sequence>
<keyword evidence="2" id="KW-1185">Reference proteome</keyword>
<dbReference type="PANTHER" id="PTHR33018:SF31">
    <property type="entry name" value="TRANSPOSASE, PTTA_EN_SPM, PLANT"/>
    <property type="match status" value="1"/>
</dbReference>